<protein>
    <submittedName>
        <fullName evidence="1">Uncharacterized protein</fullName>
    </submittedName>
</protein>
<sequence>MSVLGFVIALVSGAQLGLANPPDRAAWQVDETLVSLSVPQGYCANTEAAIEYDKRQRGRSLPSADLALFRCGESDPQSYDYYTVQTMHQLPKLTLETLFARMGESGSSASVIENASKMRRAIEDWIAGNSVPAFGGGQKIGSDERCIYSVYIMSAPAGSKVPKVAFFTCTSVVANRVTQFTRFMPVLDVEKAVSALAEVRNLSLSVK</sequence>
<dbReference type="Proteomes" id="UP000575241">
    <property type="component" value="Unassembled WGS sequence"/>
</dbReference>
<accession>A0A7W7JZZ1</accession>
<keyword evidence="2" id="KW-1185">Reference proteome</keyword>
<evidence type="ECO:0000313" key="2">
    <source>
        <dbReference type="Proteomes" id="UP000575241"/>
    </source>
</evidence>
<proteinExistence type="predicted"/>
<name>A0A7W7JZZ1_9SPHN</name>
<dbReference type="RefSeq" id="WP_184164690.1">
    <property type="nucleotide sequence ID" value="NZ_JACHLN010000001.1"/>
</dbReference>
<dbReference type="AlphaFoldDB" id="A0A7W7JZZ1"/>
<comment type="caution">
    <text evidence="1">The sequence shown here is derived from an EMBL/GenBank/DDBJ whole genome shotgun (WGS) entry which is preliminary data.</text>
</comment>
<dbReference type="EMBL" id="JACHLN010000001">
    <property type="protein sequence ID" value="MBB4838484.1"/>
    <property type="molecule type" value="Genomic_DNA"/>
</dbReference>
<reference evidence="1 2" key="1">
    <citation type="submission" date="2020-08" db="EMBL/GenBank/DDBJ databases">
        <title>Functional genomics of gut bacteria from endangered species of beetles.</title>
        <authorList>
            <person name="Carlos-Shanley C."/>
        </authorList>
    </citation>
    <scope>NUCLEOTIDE SEQUENCE [LARGE SCALE GENOMIC DNA]</scope>
    <source>
        <strain evidence="1 2">S00224</strain>
    </source>
</reference>
<evidence type="ECO:0000313" key="1">
    <source>
        <dbReference type="EMBL" id="MBB4838484.1"/>
    </source>
</evidence>
<organism evidence="1 2">
    <name type="scientific">Sphingomonas kyeonggiensis</name>
    <dbReference type="NCBI Taxonomy" id="1268553"/>
    <lineage>
        <taxon>Bacteria</taxon>
        <taxon>Pseudomonadati</taxon>
        <taxon>Pseudomonadota</taxon>
        <taxon>Alphaproteobacteria</taxon>
        <taxon>Sphingomonadales</taxon>
        <taxon>Sphingomonadaceae</taxon>
        <taxon>Sphingomonas</taxon>
    </lineage>
</organism>
<gene>
    <name evidence="1" type="ORF">HNP52_001535</name>
</gene>